<reference evidence="1" key="2">
    <citation type="submission" date="2020-11" db="EMBL/GenBank/DDBJ databases">
        <authorList>
            <person name="McCartney M.A."/>
            <person name="Auch B."/>
            <person name="Kono T."/>
            <person name="Mallez S."/>
            <person name="Becker A."/>
            <person name="Gohl D.M."/>
            <person name="Silverstein K.A.T."/>
            <person name="Koren S."/>
            <person name="Bechman K.B."/>
            <person name="Herman A."/>
            <person name="Abrahante J.E."/>
            <person name="Garbe J."/>
        </authorList>
    </citation>
    <scope>NUCLEOTIDE SEQUENCE</scope>
    <source>
        <strain evidence="1">Duluth1</strain>
        <tissue evidence="1">Whole animal</tissue>
    </source>
</reference>
<dbReference type="AlphaFoldDB" id="A0A9D4L4E2"/>
<organism evidence="1 2">
    <name type="scientific">Dreissena polymorpha</name>
    <name type="common">Zebra mussel</name>
    <name type="synonym">Mytilus polymorpha</name>
    <dbReference type="NCBI Taxonomy" id="45954"/>
    <lineage>
        <taxon>Eukaryota</taxon>
        <taxon>Metazoa</taxon>
        <taxon>Spiralia</taxon>
        <taxon>Lophotrochozoa</taxon>
        <taxon>Mollusca</taxon>
        <taxon>Bivalvia</taxon>
        <taxon>Autobranchia</taxon>
        <taxon>Heteroconchia</taxon>
        <taxon>Euheterodonta</taxon>
        <taxon>Imparidentia</taxon>
        <taxon>Neoheterodontei</taxon>
        <taxon>Myida</taxon>
        <taxon>Dreissenoidea</taxon>
        <taxon>Dreissenidae</taxon>
        <taxon>Dreissena</taxon>
    </lineage>
</organism>
<comment type="caution">
    <text evidence="1">The sequence shown here is derived from an EMBL/GenBank/DDBJ whole genome shotgun (WGS) entry which is preliminary data.</text>
</comment>
<name>A0A9D4L4E2_DREPO</name>
<keyword evidence="2" id="KW-1185">Reference proteome</keyword>
<sequence length="57" mass="6416">MSDKKTDWVYDELLCFLGSAFFQIPVNGFIDVKSESKHGISLWEKGSKYNVTNSGTP</sequence>
<dbReference type="Proteomes" id="UP000828390">
    <property type="component" value="Unassembled WGS sequence"/>
</dbReference>
<evidence type="ECO:0000313" key="1">
    <source>
        <dbReference type="EMBL" id="KAH3851406.1"/>
    </source>
</evidence>
<reference evidence="1" key="1">
    <citation type="journal article" date="2019" name="bioRxiv">
        <title>The Genome of the Zebra Mussel, Dreissena polymorpha: A Resource for Invasive Species Research.</title>
        <authorList>
            <person name="McCartney M.A."/>
            <person name="Auch B."/>
            <person name="Kono T."/>
            <person name="Mallez S."/>
            <person name="Zhang Y."/>
            <person name="Obille A."/>
            <person name="Becker A."/>
            <person name="Abrahante J.E."/>
            <person name="Garbe J."/>
            <person name="Badalamenti J.P."/>
            <person name="Herman A."/>
            <person name="Mangelson H."/>
            <person name="Liachko I."/>
            <person name="Sullivan S."/>
            <person name="Sone E.D."/>
            <person name="Koren S."/>
            <person name="Silverstein K.A.T."/>
            <person name="Beckman K.B."/>
            <person name="Gohl D.M."/>
        </authorList>
    </citation>
    <scope>NUCLEOTIDE SEQUENCE</scope>
    <source>
        <strain evidence="1">Duluth1</strain>
        <tissue evidence="1">Whole animal</tissue>
    </source>
</reference>
<protein>
    <submittedName>
        <fullName evidence="1">Uncharacterized protein</fullName>
    </submittedName>
</protein>
<dbReference type="EMBL" id="JAIWYP010000003">
    <property type="protein sequence ID" value="KAH3851406.1"/>
    <property type="molecule type" value="Genomic_DNA"/>
</dbReference>
<evidence type="ECO:0000313" key="2">
    <source>
        <dbReference type="Proteomes" id="UP000828390"/>
    </source>
</evidence>
<accession>A0A9D4L4E2</accession>
<gene>
    <name evidence="1" type="ORF">DPMN_093887</name>
</gene>
<proteinExistence type="predicted"/>